<dbReference type="STRING" id="1206085.SAMN05443575_4123"/>
<dbReference type="PANTHER" id="PTHR42896">
    <property type="entry name" value="XYLULOSE-1,5-BISPHOSPHATE (XUBP) PHOSPHATASE"/>
    <property type="match status" value="1"/>
</dbReference>
<protein>
    <submittedName>
        <fullName evidence="1">Haloacid dehalogenase superfamily, subfamily IA, variant 3 with third motif having DD or ED</fullName>
    </submittedName>
</protein>
<evidence type="ECO:0000313" key="1">
    <source>
        <dbReference type="EMBL" id="SHH57556.1"/>
    </source>
</evidence>
<dbReference type="PANTHER" id="PTHR42896:SF2">
    <property type="entry name" value="CBBY-LIKE PROTEIN"/>
    <property type="match status" value="1"/>
</dbReference>
<proteinExistence type="predicted"/>
<dbReference type="EMBL" id="FQVU01000007">
    <property type="protein sequence ID" value="SHH57556.1"/>
    <property type="molecule type" value="Genomic_DNA"/>
</dbReference>
<dbReference type="InterPro" id="IPR006439">
    <property type="entry name" value="HAD-SF_hydro_IA"/>
</dbReference>
<dbReference type="InterPro" id="IPR023214">
    <property type="entry name" value="HAD_sf"/>
</dbReference>
<dbReference type="InterPro" id="IPR044999">
    <property type="entry name" value="CbbY-like"/>
</dbReference>
<dbReference type="NCBIfam" id="TIGR01509">
    <property type="entry name" value="HAD-SF-IA-v3"/>
    <property type="match status" value="1"/>
</dbReference>
<dbReference type="Gene3D" id="1.10.150.240">
    <property type="entry name" value="Putative phosphatase, domain 2"/>
    <property type="match status" value="1"/>
</dbReference>
<dbReference type="RefSeq" id="WP_073392371.1">
    <property type="nucleotide sequence ID" value="NZ_FQVU01000007.1"/>
</dbReference>
<dbReference type="OrthoDB" id="9812856at2"/>
<keyword evidence="2" id="KW-1185">Reference proteome</keyword>
<dbReference type="SUPFAM" id="SSF56784">
    <property type="entry name" value="HAD-like"/>
    <property type="match status" value="1"/>
</dbReference>
<dbReference type="Gene3D" id="3.40.50.1000">
    <property type="entry name" value="HAD superfamily/HAD-like"/>
    <property type="match status" value="1"/>
</dbReference>
<dbReference type="AlphaFoldDB" id="A0A1M5U3X3"/>
<organism evidence="1 2">
    <name type="scientific">Jatrophihabitans endophyticus</name>
    <dbReference type="NCBI Taxonomy" id="1206085"/>
    <lineage>
        <taxon>Bacteria</taxon>
        <taxon>Bacillati</taxon>
        <taxon>Actinomycetota</taxon>
        <taxon>Actinomycetes</taxon>
        <taxon>Jatrophihabitantales</taxon>
        <taxon>Jatrophihabitantaceae</taxon>
        <taxon>Jatrophihabitans</taxon>
    </lineage>
</organism>
<accession>A0A1M5U3X3</accession>
<dbReference type="Proteomes" id="UP000186132">
    <property type="component" value="Unassembled WGS sequence"/>
</dbReference>
<dbReference type="InterPro" id="IPR023198">
    <property type="entry name" value="PGP-like_dom2"/>
</dbReference>
<sequence length="221" mass="23554">MPTLLFGSISTLVDTSELQRAAFNVAFDRHGLPWTWGRDEYRELLTGNGGRQRIADYAEEQGTQVDATAVHETKSELFRESLRSSPLGLRPGVADTLQAAREQGWRVALVTTTSRENLDALFDGVDGLSAADFEVVTDTSSVEQGKPDPAVYTFALGELGEPAGAAVAVEDNVGGVRSAQAAGVACVAFANENTVMHDFGDTPRVTRLALDDLAGLVAERA</sequence>
<reference evidence="1 2" key="1">
    <citation type="submission" date="2016-11" db="EMBL/GenBank/DDBJ databases">
        <authorList>
            <person name="Jaros S."/>
            <person name="Januszkiewicz K."/>
            <person name="Wedrychowicz H."/>
        </authorList>
    </citation>
    <scope>NUCLEOTIDE SEQUENCE [LARGE SCALE GENOMIC DNA]</scope>
    <source>
        <strain evidence="1 2">DSM 45627</strain>
    </source>
</reference>
<name>A0A1M5U3X3_9ACTN</name>
<gene>
    <name evidence="1" type="ORF">SAMN05443575_4123</name>
</gene>
<evidence type="ECO:0000313" key="2">
    <source>
        <dbReference type="Proteomes" id="UP000186132"/>
    </source>
</evidence>
<dbReference type="InterPro" id="IPR036412">
    <property type="entry name" value="HAD-like_sf"/>
</dbReference>
<dbReference type="Pfam" id="PF00702">
    <property type="entry name" value="Hydrolase"/>
    <property type="match status" value="1"/>
</dbReference>
<dbReference type="GO" id="GO:0016787">
    <property type="term" value="F:hydrolase activity"/>
    <property type="evidence" value="ECO:0007669"/>
    <property type="project" value="InterPro"/>
</dbReference>